<dbReference type="EMBL" id="PIOD01000008">
    <property type="protein sequence ID" value="RDW18843.1"/>
    <property type="molecule type" value="Genomic_DNA"/>
</dbReference>
<dbReference type="InterPro" id="IPR001362">
    <property type="entry name" value="Glyco_hydro_32"/>
</dbReference>
<evidence type="ECO:0000259" key="11">
    <source>
        <dbReference type="Pfam" id="PF08244"/>
    </source>
</evidence>
<reference evidence="13" key="1">
    <citation type="submission" date="2017-11" db="EMBL/GenBank/DDBJ databases">
        <authorList>
            <person name="Zhu W."/>
        </authorList>
    </citation>
    <scope>NUCLEOTIDE SEQUENCE [LARGE SCALE GENOMIC DNA]</scope>
    <source>
        <strain evidence="13">CAU 1051</strain>
    </source>
</reference>
<dbReference type="SUPFAM" id="SSF75005">
    <property type="entry name" value="Arabinanase/levansucrase/invertase"/>
    <property type="match status" value="1"/>
</dbReference>
<evidence type="ECO:0000313" key="13">
    <source>
        <dbReference type="Proteomes" id="UP000256520"/>
    </source>
</evidence>
<protein>
    <recommendedName>
        <fullName evidence="4 8">Sucrose-6-phosphate hydrolase</fullName>
        <ecNumber evidence="3 8">3.2.1.26</ecNumber>
    </recommendedName>
    <alternativeName>
        <fullName evidence="7 9">Invertase</fullName>
    </alternativeName>
</protein>
<dbReference type="NCBIfam" id="TIGR01322">
    <property type="entry name" value="scrB_fam"/>
    <property type="match status" value="1"/>
</dbReference>
<evidence type="ECO:0000313" key="12">
    <source>
        <dbReference type="EMBL" id="RDW18843.1"/>
    </source>
</evidence>
<dbReference type="PANTHER" id="PTHR43101">
    <property type="entry name" value="BETA-FRUCTOSIDASE"/>
    <property type="match status" value="1"/>
</dbReference>
<dbReference type="InterPro" id="IPR018053">
    <property type="entry name" value="Glyco_hydro_32_AS"/>
</dbReference>
<sequence length="498" mass="57296">MKLITEWTTPLRYKPYHQWPAAYQDMLESAIQKSDWKQAFHIQPKTGLLNDPNGFSFYDGKWHLFYQAYPFGPVHGVKSWYHMVSDNLVDWEKRDYALLPDSPYDSHGVYSGSAITVGDKLFLMYTGNVRDERWERHSYQLGAWMDSEMLVEKITEPLIENPPTGYTDEFRDPQVFRYQDQYLMAIGAQTKRGKGAVLVYQSKQLTDWELLGELDYTTEEMGFMVECPNLVFVDNQPVLLFCPQGLDQNITPYQNIYPNMYVIGSAFNKETVSIENTSDLVNLDEGFDVYATQAFNAPDDRVLSIGWIGLPELDYPSFEEGWAHCLSIVKELSIKDQHLYQKPVAEMQVLRQNHEVLQGSVQDEYLLLGSPDKNVYELKLELDASASGSLYLFADKQNTEGLKLSFDAKHDTISMDRSKAGIPFGESYGSIRTATLKRQDKLTLHIFVDRSVCEVFVNDGYCVMTSCVFIKDPQQTHIFLHGFEGNYTGDFWTLRDMN</sequence>
<comment type="similarity">
    <text evidence="2 8">Belongs to the glycosyl hydrolase 32 family.</text>
</comment>
<keyword evidence="9" id="KW-0963">Cytoplasm</keyword>
<feature type="domain" description="Glycosyl hydrolase family 32 N-terminal" evidence="10">
    <location>
        <begin position="41"/>
        <end position="343"/>
    </location>
</feature>
<dbReference type="SMART" id="SM00640">
    <property type="entry name" value="Glyco_32"/>
    <property type="match status" value="1"/>
</dbReference>
<comment type="catalytic activity">
    <reaction evidence="8">
        <text>Hydrolysis of terminal non-reducing beta-D-fructofuranoside residues in beta-D-fructofuranosides.</text>
        <dbReference type="EC" id="3.2.1.26"/>
    </reaction>
</comment>
<dbReference type="AlphaFoldDB" id="A0A3D8PRV1"/>
<comment type="caution">
    <text evidence="12">The sequence shown here is derived from an EMBL/GenBank/DDBJ whole genome shotgun (WGS) entry which is preliminary data.</text>
</comment>
<dbReference type="OrthoDB" id="9759709at2"/>
<dbReference type="SUPFAM" id="SSF49899">
    <property type="entry name" value="Concanavalin A-like lectins/glucanases"/>
    <property type="match status" value="1"/>
</dbReference>
<dbReference type="InterPro" id="IPR013189">
    <property type="entry name" value="Glyco_hydro_32_C"/>
</dbReference>
<dbReference type="InterPro" id="IPR013320">
    <property type="entry name" value="ConA-like_dom_sf"/>
</dbReference>
<organism evidence="12 13">
    <name type="scientific">Oceanobacillus chungangensis</name>
    <dbReference type="NCBI Taxonomy" id="1229152"/>
    <lineage>
        <taxon>Bacteria</taxon>
        <taxon>Bacillati</taxon>
        <taxon>Bacillota</taxon>
        <taxon>Bacilli</taxon>
        <taxon>Bacillales</taxon>
        <taxon>Bacillaceae</taxon>
        <taxon>Oceanobacillus</taxon>
    </lineage>
</organism>
<keyword evidence="13" id="KW-1185">Reference proteome</keyword>
<feature type="domain" description="Glycosyl hydrolase family 32 C-terminal" evidence="11">
    <location>
        <begin position="362"/>
        <end position="478"/>
    </location>
</feature>
<dbReference type="EC" id="3.2.1.26" evidence="3 8"/>
<dbReference type="Pfam" id="PF00251">
    <property type="entry name" value="Glyco_hydro_32N"/>
    <property type="match status" value="1"/>
</dbReference>
<comment type="function">
    <text evidence="9">Enables the bacterium to metabolize sucrose as a sole carbon source.</text>
</comment>
<evidence type="ECO:0000256" key="5">
    <source>
        <dbReference type="ARBA" id="ARBA00022801"/>
    </source>
</evidence>
<proteinExistence type="inferred from homology"/>
<accession>A0A3D8PRV1</accession>
<evidence type="ECO:0000256" key="7">
    <source>
        <dbReference type="ARBA" id="ARBA00033367"/>
    </source>
</evidence>
<dbReference type="InterPro" id="IPR013148">
    <property type="entry name" value="Glyco_hydro_32_N"/>
</dbReference>
<dbReference type="Proteomes" id="UP000256520">
    <property type="component" value="Unassembled WGS sequence"/>
</dbReference>
<dbReference type="GO" id="GO:0005985">
    <property type="term" value="P:sucrose metabolic process"/>
    <property type="evidence" value="ECO:0007669"/>
    <property type="project" value="UniProtKB-UniPathway"/>
</dbReference>
<keyword evidence="9" id="KW-0119">Carbohydrate metabolism</keyword>
<dbReference type="PANTHER" id="PTHR43101:SF1">
    <property type="entry name" value="BETA-FRUCTOSIDASE"/>
    <property type="match status" value="1"/>
</dbReference>
<dbReference type="Pfam" id="PF08244">
    <property type="entry name" value="Glyco_hydro_32C"/>
    <property type="match status" value="1"/>
</dbReference>
<evidence type="ECO:0000256" key="8">
    <source>
        <dbReference type="RuleBase" id="RU362110"/>
    </source>
</evidence>
<dbReference type="CDD" id="cd18623">
    <property type="entry name" value="GH32_ScrB-like"/>
    <property type="match status" value="1"/>
</dbReference>
<dbReference type="GO" id="GO:0004564">
    <property type="term" value="F:beta-fructofuranosidase activity"/>
    <property type="evidence" value="ECO:0007669"/>
    <property type="project" value="UniProtKB-EC"/>
</dbReference>
<evidence type="ECO:0000256" key="3">
    <source>
        <dbReference type="ARBA" id="ARBA00012758"/>
    </source>
</evidence>
<evidence type="ECO:0000256" key="9">
    <source>
        <dbReference type="RuleBase" id="RU365015"/>
    </source>
</evidence>
<dbReference type="Gene3D" id="2.60.120.560">
    <property type="entry name" value="Exo-inulinase, domain 1"/>
    <property type="match status" value="1"/>
</dbReference>
<dbReference type="InterPro" id="IPR006232">
    <property type="entry name" value="Suc6P_hydrolase"/>
</dbReference>
<evidence type="ECO:0000256" key="6">
    <source>
        <dbReference type="ARBA" id="ARBA00023295"/>
    </source>
</evidence>
<evidence type="ECO:0000256" key="4">
    <source>
        <dbReference type="ARBA" id="ARBA00019623"/>
    </source>
</evidence>
<keyword evidence="5 8" id="KW-0378">Hydrolase</keyword>
<dbReference type="GO" id="GO:0005737">
    <property type="term" value="C:cytoplasm"/>
    <property type="evidence" value="ECO:0007669"/>
    <property type="project" value="UniProtKB-SubCell"/>
</dbReference>
<evidence type="ECO:0000256" key="1">
    <source>
        <dbReference type="ARBA" id="ARBA00004914"/>
    </source>
</evidence>
<dbReference type="InterPro" id="IPR023296">
    <property type="entry name" value="Glyco_hydro_beta-prop_sf"/>
</dbReference>
<name>A0A3D8PRV1_9BACI</name>
<dbReference type="Gene3D" id="2.115.10.20">
    <property type="entry name" value="Glycosyl hydrolase domain, family 43"/>
    <property type="match status" value="1"/>
</dbReference>
<keyword evidence="6 8" id="KW-0326">Glycosidase</keyword>
<evidence type="ECO:0000259" key="10">
    <source>
        <dbReference type="Pfam" id="PF00251"/>
    </source>
</evidence>
<gene>
    <name evidence="12" type="ORF">CWR45_08430</name>
</gene>
<evidence type="ECO:0000256" key="2">
    <source>
        <dbReference type="ARBA" id="ARBA00009902"/>
    </source>
</evidence>
<dbReference type="RefSeq" id="WP_115749439.1">
    <property type="nucleotide sequence ID" value="NZ_PIOD01000008.1"/>
</dbReference>
<dbReference type="UniPathway" id="UPA00238"/>
<dbReference type="PROSITE" id="PS00609">
    <property type="entry name" value="GLYCOSYL_HYDROL_F32"/>
    <property type="match status" value="1"/>
</dbReference>
<dbReference type="InterPro" id="IPR051214">
    <property type="entry name" value="GH32_Enzymes"/>
</dbReference>
<comment type="subcellular location">
    <subcellularLocation>
        <location evidence="9">Cytoplasm</location>
    </subcellularLocation>
</comment>
<comment type="pathway">
    <text evidence="1 9">Glycan biosynthesis; sucrose metabolism.</text>
</comment>